<evidence type="ECO:0000313" key="1">
    <source>
        <dbReference type="EMBL" id="KAG0413846.1"/>
    </source>
</evidence>
<dbReference type="Proteomes" id="UP000805193">
    <property type="component" value="Unassembled WGS sequence"/>
</dbReference>
<gene>
    <name evidence="1" type="ORF">HPB47_008988</name>
</gene>
<protein>
    <submittedName>
        <fullName evidence="1">Uncharacterized protein</fullName>
    </submittedName>
</protein>
<dbReference type="EMBL" id="JABSTQ010011228">
    <property type="protein sequence ID" value="KAG0413846.1"/>
    <property type="molecule type" value="Genomic_DNA"/>
</dbReference>
<name>A0AC60P359_IXOPE</name>
<organism evidence="1 2">
    <name type="scientific">Ixodes persulcatus</name>
    <name type="common">Taiga tick</name>
    <dbReference type="NCBI Taxonomy" id="34615"/>
    <lineage>
        <taxon>Eukaryota</taxon>
        <taxon>Metazoa</taxon>
        <taxon>Ecdysozoa</taxon>
        <taxon>Arthropoda</taxon>
        <taxon>Chelicerata</taxon>
        <taxon>Arachnida</taxon>
        <taxon>Acari</taxon>
        <taxon>Parasitiformes</taxon>
        <taxon>Ixodida</taxon>
        <taxon>Ixodoidea</taxon>
        <taxon>Ixodidae</taxon>
        <taxon>Ixodinae</taxon>
        <taxon>Ixodes</taxon>
    </lineage>
</organism>
<keyword evidence="2" id="KW-1185">Reference proteome</keyword>
<reference evidence="1 2" key="1">
    <citation type="journal article" date="2020" name="Cell">
        <title>Large-Scale Comparative Analyses of Tick Genomes Elucidate Their Genetic Diversity and Vector Capacities.</title>
        <authorList>
            <consortium name="Tick Genome and Microbiome Consortium (TIGMIC)"/>
            <person name="Jia N."/>
            <person name="Wang J."/>
            <person name="Shi W."/>
            <person name="Du L."/>
            <person name="Sun Y."/>
            <person name="Zhan W."/>
            <person name="Jiang J.F."/>
            <person name="Wang Q."/>
            <person name="Zhang B."/>
            <person name="Ji P."/>
            <person name="Bell-Sakyi L."/>
            <person name="Cui X.M."/>
            <person name="Yuan T.T."/>
            <person name="Jiang B.G."/>
            <person name="Yang W.F."/>
            <person name="Lam T.T."/>
            <person name="Chang Q.C."/>
            <person name="Ding S.J."/>
            <person name="Wang X.J."/>
            <person name="Zhu J.G."/>
            <person name="Ruan X.D."/>
            <person name="Zhao L."/>
            <person name="Wei J.T."/>
            <person name="Ye R.Z."/>
            <person name="Que T.C."/>
            <person name="Du C.H."/>
            <person name="Zhou Y.H."/>
            <person name="Cheng J.X."/>
            <person name="Dai P.F."/>
            <person name="Guo W.B."/>
            <person name="Han X.H."/>
            <person name="Huang E.J."/>
            <person name="Li L.F."/>
            <person name="Wei W."/>
            <person name="Gao Y.C."/>
            <person name="Liu J.Z."/>
            <person name="Shao H.Z."/>
            <person name="Wang X."/>
            <person name="Wang C.C."/>
            <person name="Yang T.C."/>
            <person name="Huo Q.B."/>
            <person name="Li W."/>
            <person name="Chen H.Y."/>
            <person name="Chen S.E."/>
            <person name="Zhou L.G."/>
            <person name="Ni X.B."/>
            <person name="Tian J.H."/>
            <person name="Sheng Y."/>
            <person name="Liu T."/>
            <person name="Pan Y.S."/>
            <person name="Xia L.Y."/>
            <person name="Li J."/>
            <person name="Zhao F."/>
            <person name="Cao W.C."/>
        </authorList>
    </citation>
    <scope>NUCLEOTIDE SEQUENCE [LARGE SCALE GENOMIC DNA]</scope>
    <source>
        <strain evidence="1">Iper-2018</strain>
    </source>
</reference>
<sequence>MNSLRKWFYRPKGFEEALDASTTGRSELRCQAALSRRAFNVSVAVSLRLGPPEPHGQVARPRVIDEFVRDEERSALSVYLSRHFLPLCSQAATVQPSQTAQGELSAFDTSYTRSQSTAEGDKPVLGLESGHLAAKNSATVIGRLCA</sequence>
<comment type="caution">
    <text evidence="1">The sequence shown here is derived from an EMBL/GenBank/DDBJ whole genome shotgun (WGS) entry which is preliminary data.</text>
</comment>
<proteinExistence type="predicted"/>
<evidence type="ECO:0000313" key="2">
    <source>
        <dbReference type="Proteomes" id="UP000805193"/>
    </source>
</evidence>
<accession>A0AC60P359</accession>